<keyword evidence="1" id="KW-0732">Signal</keyword>
<reference evidence="2" key="3">
    <citation type="submission" date="2025-09" db="UniProtKB">
        <authorList>
            <consortium name="Ensembl"/>
        </authorList>
    </citation>
    <scope>IDENTIFICATION</scope>
</reference>
<dbReference type="Proteomes" id="UP000007635">
    <property type="component" value="Unassembled WGS sequence"/>
</dbReference>
<evidence type="ECO:0000313" key="3">
    <source>
        <dbReference type="Proteomes" id="UP000007635"/>
    </source>
</evidence>
<evidence type="ECO:0000313" key="2">
    <source>
        <dbReference type="Ensembl" id="ENSGACP00000043194.1"/>
    </source>
</evidence>
<dbReference type="Ensembl" id="ENSGACT00000055917.1">
    <property type="protein sequence ID" value="ENSGACP00000043194.1"/>
    <property type="gene ID" value="ENSGACG00000031405.1"/>
</dbReference>
<feature type="signal peptide" evidence="1">
    <location>
        <begin position="1"/>
        <end position="19"/>
    </location>
</feature>
<proteinExistence type="predicted"/>
<sequence>MESAALLLLVLLLRDQTTALLLADRDRNCSVVEVDPSAVVRRVDPRFLSVTIDASLASEEKFVSLLSSTKIRTLAKDLGSSAGSSARWLFNGSSAGNASSSLVPLHSTEHEVSSRFSRYNHDIIPSPLEGSCDRMELPLWLEDKLKRDWTQQLLTLMREDLQGKYRRVKFTGIFLKVT</sequence>
<protein>
    <submittedName>
        <fullName evidence="2">Uncharacterized protein</fullName>
    </submittedName>
</protein>
<reference evidence="2" key="2">
    <citation type="submission" date="2025-08" db="UniProtKB">
        <authorList>
            <consortium name="Ensembl"/>
        </authorList>
    </citation>
    <scope>IDENTIFICATION</scope>
</reference>
<keyword evidence="3" id="KW-1185">Reference proteome</keyword>
<evidence type="ECO:0000256" key="1">
    <source>
        <dbReference type="SAM" id="SignalP"/>
    </source>
</evidence>
<accession>A0AAQ4PWC7</accession>
<organism evidence="2 3">
    <name type="scientific">Gasterosteus aculeatus aculeatus</name>
    <name type="common">three-spined stickleback</name>
    <dbReference type="NCBI Taxonomy" id="481459"/>
    <lineage>
        <taxon>Eukaryota</taxon>
        <taxon>Metazoa</taxon>
        <taxon>Chordata</taxon>
        <taxon>Craniata</taxon>
        <taxon>Vertebrata</taxon>
        <taxon>Euteleostomi</taxon>
        <taxon>Actinopterygii</taxon>
        <taxon>Neopterygii</taxon>
        <taxon>Teleostei</taxon>
        <taxon>Neoteleostei</taxon>
        <taxon>Acanthomorphata</taxon>
        <taxon>Eupercaria</taxon>
        <taxon>Perciformes</taxon>
        <taxon>Cottioidei</taxon>
        <taxon>Gasterosteales</taxon>
        <taxon>Gasterosteidae</taxon>
        <taxon>Gasterosteus</taxon>
    </lineage>
</organism>
<name>A0AAQ4PWC7_GASAC</name>
<feature type="chain" id="PRO_5042811607" evidence="1">
    <location>
        <begin position="20"/>
        <end position="178"/>
    </location>
</feature>
<reference evidence="2 3" key="1">
    <citation type="journal article" date="2021" name="G3 (Bethesda)">
        <title>Improved contiguity of the threespine stickleback genome using long-read sequencing.</title>
        <authorList>
            <person name="Nath S."/>
            <person name="Shaw D.E."/>
            <person name="White M.A."/>
        </authorList>
    </citation>
    <scope>NUCLEOTIDE SEQUENCE [LARGE SCALE GENOMIC DNA]</scope>
    <source>
        <strain evidence="2 3">Lake Benthic</strain>
    </source>
</reference>
<dbReference type="AlphaFoldDB" id="A0AAQ4PWC7"/>